<dbReference type="PROSITE" id="PS51257">
    <property type="entry name" value="PROKAR_LIPOPROTEIN"/>
    <property type="match status" value="1"/>
</dbReference>
<keyword evidence="3" id="KW-1185">Reference proteome</keyword>
<proteinExistence type="predicted"/>
<sequence>MIRLLAALGMLFFLTGCTWDRTLGAFFDPVDGPRFQAPGAAPEDRAYLVIYRPYSEWAEDELEAPSVYVNGDVAVNIKSNGYALFNLEPGKYDVVLKRPAFGQDLFFMEDSFLEEQPVNFNRIGGFQINAAGGQTYYLRYSELTSPPYDPASKQELLGDGPLQFVSWRSGKDELGQTRMLQPLMVLAAPEIVEVVEEPEQEEGSWWLFGLDTVELW</sequence>
<evidence type="ECO:0000313" key="3">
    <source>
        <dbReference type="Proteomes" id="UP000196573"/>
    </source>
</evidence>
<dbReference type="InterPro" id="IPR022548">
    <property type="entry name" value="DUF2846"/>
</dbReference>
<organism evidence="2 3">
    <name type="scientific">Parendozoicomonas haliclonae</name>
    <dbReference type="NCBI Taxonomy" id="1960125"/>
    <lineage>
        <taxon>Bacteria</taxon>
        <taxon>Pseudomonadati</taxon>
        <taxon>Pseudomonadota</taxon>
        <taxon>Gammaproteobacteria</taxon>
        <taxon>Oceanospirillales</taxon>
        <taxon>Endozoicomonadaceae</taxon>
        <taxon>Parendozoicomonas</taxon>
    </lineage>
</organism>
<gene>
    <name evidence="2" type="ORF">EHSB41UT_00152</name>
</gene>
<evidence type="ECO:0000259" key="1">
    <source>
        <dbReference type="Pfam" id="PF11008"/>
    </source>
</evidence>
<feature type="domain" description="DUF2846" evidence="1">
    <location>
        <begin position="43"/>
        <end position="145"/>
    </location>
</feature>
<name>A0A1X7ADR1_9GAMM</name>
<dbReference type="AlphaFoldDB" id="A0A1X7ADR1"/>
<reference evidence="2 3" key="1">
    <citation type="submission" date="2017-03" db="EMBL/GenBank/DDBJ databases">
        <authorList>
            <person name="Afonso C.L."/>
            <person name="Miller P.J."/>
            <person name="Scott M.A."/>
            <person name="Spackman E."/>
            <person name="Goraichik I."/>
            <person name="Dimitrov K.M."/>
            <person name="Suarez D.L."/>
            <person name="Swayne D.E."/>
        </authorList>
    </citation>
    <scope>NUCLEOTIDE SEQUENCE [LARGE SCALE GENOMIC DNA]</scope>
    <source>
        <strain evidence="2">SB41UT1</strain>
    </source>
</reference>
<dbReference type="EMBL" id="FWPT01000001">
    <property type="protein sequence ID" value="SMA32449.1"/>
    <property type="molecule type" value="Genomic_DNA"/>
</dbReference>
<dbReference type="Proteomes" id="UP000196573">
    <property type="component" value="Unassembled WGS sequence"/>
</dbReference>
<dbReference type="RefSeq" id="WP_087105929.1">
    <property type="nucleotide sequence ID" value="NZ_CBCSCN010000012.1"/>
</dbReference>
<dbReference type="Pfam" id="PF11008">
    <property type="entry name" value="DUF2846"/>
    <property type="match status" value="1"/>
</dbReference>
<dbReference type="OrthoDB" id="6355011at2"/>
<accession>A0A1X7ADR1</accession>
<evidence type="ECO:0000313" key="2">
    <source>
        <dbReference type="EMBL" id="SMA32449.1"/>
    </source>
</evidence>
<protein>
    <recommendedName>
        <fullName evidence="1">DUF2846 domain-containing protein</fullName>
    </recommendedName>
</protein>